<feature type="region of interest" description="Disordered" evidence="1">
    <location>
        <begin position="100"/>
        <end position="230"/>
    </location>
</feature>
<feature type="compositionally biased region" description="Polar residues" evidence="1">
    <location>
        <begin position="269"/>
        <end position="281"/>
    </location>
</feature>
<dbReference type="AlphaFoldDB" id="A8NC66"/>
<evidence type="ECO:0000313" key="2">
    <source>
        <dbReference type="EMBL" id="EAU89444.2"/>
    </source>
</evidence>
<name>A8NC66_COPC7</name>
<feature type="region of interest" description="Disordered" evidence="1">
    <location>
        <begin position="269"/>
        <end position="302"/>
    </location>
</feature>
<accession>A8NC66</accession>
<feature type="compositionally biased region" description="Low complexity" evidence="1">
    <location>
        <begin position="63"/>
        <end position="86"/>
    </location>
</feature>
<feature type="compositionally biased region" description="Low complexity" evidence="1">
    <location>
        <begin position="208"/>
        <end position="221"/>
    </location>
</feature>
<dbReference type="InParanoid" id="A8NC66"/>
<feature type="region of interest" description="Disordered" evidence="1">
    <location>
        <begin position="597"/>
        <end position="621"/>
    </location>
</feature>
<dbReference type="EMBL" id="AACS02000009">
    <property type="protein sequence ID" value="EAU89444.2"/>
    <property type="molecule type" value="Genomic_DNA"/>
</dbReference>
<dbReference type="GeneID" id="6008895"/>
<organism evidence="2 3">
    <name type="scientific">Coprinopsis cinerea (strain Okayama-7 / 130 / ATCC MYA-4618 / FGSC 9003)</name>
    <name type="common">Inky cap fungus</name>
    <name type="synonym">Hormographiella aspergillata</name>
    <dbReference type="NCBI Taxonomy" id="240176"/>
    <lineage>
        <taxon>Eukaryota</taxon>
        <taxon>Fungi</taxon>
        <taxon>Dikarya</taxon>
        <taxon>Basidiomycota</taxon>
        <taxon>Agaricomycotina</taxon>
        <taxon>Agaricomycetes</taxon>
        <taxon>Agaricomycetidae</taxon>
        <taxon>Agaricales</taxon>
        <taxon>Agaricineae</taxon>
        <taxon>Psathyrellaceae</taxon>
        <taxon>Coprinopsis</taxon>
    </lineage>
</organism>
<reference evidence="2 3" key="1">
    <citation type="journal article" date="2010" name="Proc. Natl. Acad. Sci. U.S.A.">
        <title>Insights into evolution of multicellular fungi from the assembled chromosomes of the mushroom Coprinopsis cinerea (Coprinus cinereus).</title>
        <authorList>
            <person name="Stajich J.E."/>
            <person name="Wilke S.K."/>
            <person name="Ahren D."/>
            <person name="Au C.H."/>
            <person name="Birren B.W."/>
            <person name="Borodovsky M."/>
            <person name="Burns C."/>
            <person name="Canback B."/>
            <person name="Casselton L.A."/>
            <person name="Cheng C.K."/>
            <person name="Deng J."/>
            <person name="Dietrich F.S."/>
            <person name="Fargo D.C."/>
            <person name="Farman M.L."/>
            <person name="Gathman A.C."/>
            <person name="Goldberg J."/>
            <person name="Guigo R."/>
            <person name="Hoegger P.J."/>
            <person name="Hooker J.B."/>
            <person name="Huggins A."/>
            <person name="James T.Y."/>
            <person name="Kamada T."/>
            <person name="Kilaru S."/>
            <person name="Kodira C."/>
            <person name="Kues U."/>
            <person name="Kupfer D."/>
            <person name="Kwan H.S."/>
            <person name="Lomsadze A."/>
            <person name="Li W."/>
            <person name="Lilly W.W."/>
            <person name="Ma L.J."/>
            <person name="Mackey A.J."/>
            <person name="Manning G."/>
            <person name="Martin F."/>
            <person name="Muraguchi H."/>
            <person name="Natvig D.O."/>
            <person name="Palmerini H."/>
            <person name="Ramesh M.A."/>
            <person name="Rehmeyer C.J."/>
            <person name="Roe B.A."/>
            <person name="Shenoy N."/>
            <person name="Stanke M."/>
            <person name="Ter-Hovhannisyan V."/>
            <person name="Tunlid A."/>
            <person name="Velagapudi R."/>
            <person name="Vision T.J."/>
            <person name="Zeng Q."/>
            <person name="Zolan M.E."/>
            <person name="Pukkila P.J."/>
        </authorList>
    </citation>
    <scope>NUCLEOTIDE SEQUENCE [LARGE SCALE GENOMIC DNA]</scope>
    <source>
        <strain evidence="3">Okayama-7 / 130 / ATCC MYA-4618 / FGSC 9003</strain>
    </source>
</reference>
<dbReference type="RefSeq" id="XP_001832410.2">
    <property type="nucleotide sequence ID" value="XM_001832358.2"/>
</dbReference>
<feature type="compositionally biased region" description="Basic residues" evidence="1">
    <location>
        <begin position="600"/>
        <end position="609"/>
    </location>
</feature>
<gene>
    <name evidence="2" type="ORF">CC1G_07670</name>
</gene>
<dbReference type="VEuPathDB" id="FungiDB:CC1G_07670"/>
<evidence type="ECO:0000313" key="3">
    <source>
        <dbReference type="Proteomes" id="UP000001861"/>
    </source>
</evidence>
<dbReference type="HOGENOM" id="CLU_393797_0_0_1"/>
<dbReference type="KEGG" id="cci:CC1G_07670"/>
<feature type="compositionally biased region" description="Polar residues" evidence="1">
    <location>
        <begin position="23"/>
        <end position="62"/>
    </location>
</feature>
<comment type="caution">
    <text evidence="2">The sequence shown here is derived from an EMBL/GenBank/DDBJ whole genome shotgun (WGS) entry which is preliminary data.</text>
</comment>
<evidence type="ECO:0000256" key="1">
    <source>
        <dbReference type="SAM" id="MobiDB-lite"/>
    </source>
</evidence>
<dbReference type="Proteomes" id="UP000001861">
    <property type="component" value="Unassembled WGS sequence"/>
</dbReference>
<feature type="compositionally biased region" description="Acidic residues" evidence="1">
    <location>
        <begin position="168"/>
        <end position="179"/>
    </location>
</feature>
<protein>
    <submittedName>
        <fullName evidence="2">Uncharacterized protein</fullName>
    </submittedName>
</protein>
<keyword evidence="3" id="KW-1185">Reference proteome</keyword>
<sequence length="700" mass="78537">MSWSPARDENTPPDSTPIKSYMQRRTTPSSQLMFNTPVIQRQNSDNFASSSKPDFRNSYNSWTQGPSQPSQSAASASTAQRQQQLLDDADKLLLDVARNYSASSKKEIDDPATPERAGDPFDRYLQGLGSKPRPAPRQPPAKVILPLPTRQRKKRSTNNSEVTMKDHEDDEDTESESEDGGLAAYEETMQNTPVGPGEVKQGWPQAPSSMSSGKGKGTTTTFHDEEDTPASRTLKAALEAQRAKRDAFITPPRGFMRTKTVEMRRSPVLESTVQEPTTNQEPDFEMGATSPPPAARPHTFTTPTRPIAITRTVATISHDRRSPVGRPEQQTEVEMRVVSLTPISPRTLTTDTTMNGIPNTQPVETASTLVESAVKVRGEQWRGSHQTSFIPFPSFASNALHVPLMLPTSSASPDTVVEQEQKPEEDCQPPNNCNAAIPGAALAAMRHFPVQSVQSSLIYNPSPALLESTYLPQVAFQPFRLPDIANPIEANAIPGLPVAAPTIGDQSRPSLATMASREKKAPGLQWRRSATQGWRRYKEPRIRPQPTHRERQRQIKLRKEAEARVQRLTWEEPIKPKRIINWDMDRLLQLRLSEQPCNAKAKKRARSPLKRPLETVPDEEDDEERLRVIRRRCEPVEAPSTETESSIDGKEEAEVFEEKKQRQRWLPSMRHIDIALAPRTKQIIKAGLWYGMVFSYFYTR</sequence>
<proteinExistence type="predicted"/>
<feature type="compositionally biased region" description="Basic and acidic residues" evidence="1">
    <location>
        <begin position="1"/>
        <end position="10"/>
    </location>
</feature>
<feature type="region of interest" description="Disordered" evidence="1">
    <location>
        <begin position="1"/>
        <end position="86"/>
    </location>
</feature>